<dbReference type="Proteomes" id="UP000011689">
    <property type="component" value="Unassembled WGS sequence"/>
</dbReference>
<keyword evidence="1" id="KW-0472">Membrane</keyword>
<evidence type="ECO:0000313" key="2">
    <source>
        <dbReference type="EMBL" id="ELZ60979.1"/>
    </source>
</evidence>
<accession>M0FQX1</accession>
<keyword evidence="1" id="KW-0812">Transmembrane</keyword>
<sequence>MVILRGVFPEIDSFFRLMMGIGVVLVLICPPLFRALSVLPRRQQLLVFPGFLLLPDALFRVLVLGVANPLLEQGILSTSQSILG</sequence>
<protein>
    <submittedName>
        <fullName evidence="2">Uncharacterized protein</fullName>
    </submittedName>
</protein>
<reference evidence="2 3" key="1">
    <citation type="journal article" date="2014" name="PLoS Genet.">
        <title>Phylogenetically driven sequencing of extremely halophilic archaea reveals strategies for static and dynamic osmo-response.</title>
        <authorList>
            <person name="Becker E.A."/>
            <person name="Seitzer P.M."/>
            <person name="Tritt A."/>
            <person name="Larsen D."/>
            <person name="Krusor M."/>
            <person name="Yao A.I."/>
            <person name="Wu D."/>
            <person name="Madern D."/>
            <person name="Eisen J.A."/>
            <person name="Darling A.E."/>
            <person name="Facciotti M.T."/>
        </authorList>
    </citation>
    <scope>NUCLEOTIDE SEQUENCE [LARGE SCALE GENOMIC DNA]</scope>
    <source>
        <strain evidence="2 3">ATCC 700873</strain>
    </source>
</reference>
<feature type="transmembrane region" description="Helical" evidence="1">
    <location>
        <begin position="45"/>
        <end position="67"/>
    </location>
</feature>
<gene>
    <name evidence="2" type="ORF">C467_02038</name>
</gene>
<evidence type="ECO:0000256" key="1">
    <source>
        <dbReference type="SAM" id="Phobius"/>
    </source>
</evidence>
<keyword evidence="3" id="KW-1185">Reference proteome</keyword>
<organism evidence="2 3">
    <name type="scientific">Halorubrum hochstenium ATCC 700873</name>
    <dbReference type="NCBI Taxonomy" id="1227481"/>
    <lineage>
        <taxon>Archaea</taxon>
        <taxon>Methanobacteriati</taxon>
        <taxon>Methanobacteriota</taxon>
        <taxon>Stenosarchaea group</taxon>
        <taxon>Halobacteria</taxon>
        <taxon>Halobacteriales</taxon>
        <taxon>Haloferacaceae</taxon>
        <taxon>Halorubrum</taxon>
    </lineage>
</organism>
<feature type="transmembrane region" description="Helical" evidence="1">
    <location>
        <begin position="14"/>
        <end position="33"/>
    </location>
</feature>
<name>M0FQX1_9EURY</name>
<dbReference type="AlphaFoldDB" id="M0FQX1"/>
<proteinExistence type="predicted"/>
<keyword evidence="1" id="KW-1133">Transmembrane helix</keyword>
<comment type="caution">
    <text evidence="2">The sequence shown here is derived from an EMBL/GenBank/DDBJ whole genome shotgun (WGS) entry which is preliminary data.</text>
</comment>
<dbReference type="EMBL" id="AOJO01000009">
    <property type="protein sequence ID" value="ELZ60979.1"/>
    <property type="molecule type" value="Genomic_DNA"/>
</dbReference>
<evidence type="ECO:0000313" key="3">
    <source>
        <dbReference type="Proteomes" id="UP000011689"/>
    </source>
</evidence>